<dbReference type="EMBL" id="AMCI01001423">
    <property type="protein sequence ID" value="EJX05596.1"/>
    <property type="molecule type" value="Genomic_DNA"/>
</dbReference>
<sequence length="166" mass="18538">MELIEDNTVGVEAVLVPNISGKHLVDTARWLINEPFLRIQYLDPLRKCRTHPHHICCHIKHNGGLLAVSGTAVHFSPFLTVTTAKQKSDCRSKFALSLFLGDFNVGGIELAISVGLRTPNRSRMICSCQSMSSKGFLAQVPLVWHRLSMNMTRNLPHPDHSVRFSP</sequence>
<accession>J9CZA6</accession>
<protein>
    <submittedName>
        <fullName evidence="1">Uncharacterized protein</fullName>
    </submittedName>
</protein>
<comment type="caution">
    <text evidence="1">The sequence shown here is derived from an EMBL/GenBank/DDBJ whole genome shotgun (WGS) entry which is preliminary data.</text>
</comment>
<name>J9CZA6_9ZZZZ</name>
<gene>
    <name evidence="1" type="ORF">EVA_06298</name>
</gene>
<proteinExistence type="predicted"/>
<dbReference type="AlphaFoldDB" id="J9CZA6"/>
<reference evidence="1" key="1">
    <citation type="journal article" date="2012" name="PLoS ONE">
        <title>Gene sets for utilization of primary and secondary nutrition supplies in the distal gut of endangered iberian lynx.</title>
        <authorList>
            <person name="Alcaide M."/>
            <person name="Messina E."/>
            <person name="Richter M."/>
            <person name="Bargiela R."/>
            <person name="Peplies J."/>
            <person name="Huws S.A."/>
            <person name="Newbold C.J."/>
            <person name="Golyshin P.N."/>
            <person name="Simon M.A."/>
            <person name="Lopez G."/>
            <person name="Yakimov M.M."/>
            <person name="Ferrer M."/>
        </authorList>
    </citation>
    <scope>NUCLEOTIDE SEQUENCE</scope>
</reference>
<organism evidence="1">
    <name type="scientific">gut metagenome</name>
    <dbReference type="NCBI Taxonomy" id="749906"/>
    <lineage>
        <taxon>unclassified sequences</taxon>
        <taxon>metagenomes</taxon>
        <taxon>organismal metagenomes</taxon>
    </lineage>
</organism>
<evidence type="ECO:0000313" key="1">
    <source>
        <dbReference type="EMBL" id="EJX05596.1"/>
    </source>
</evidence>